<dbReference type="EMBL" id="SMOL01000559">
    <property type="protein sequence ID" value="KAB2606767.1"/>
    <property type="molecule type" value="Genomic_DNA"/>
</dbReference>
<dbReference type="OrthoDB" id="97058at2759"/>
<dbReference type="Pfam" id="PF14223">
    <property type="entry name" value="Retrotran_gag_2"/>
    <property type="match status" value="1"/>
</dbReference>
<dbReference type="SUPFAM" id="SSF48403">
    <property type="entry name" value="Ankyrin repeat"/>
    <property type="match status" value="1"/>
</dbReference>
<comment type="caution">
    <text evidence="4">The sequence shown here is derived from an EMBL/GenBank/DDBJ whole genome shotgun (WGS) entry which is preliminary data.</text>
</comment>
<keyword evidence="5" id="KW-1185">Reference proteome</keyword>
<feature type="transmembrane region" description="Helical" evidence="2">
    <location>
        <begin position="700"/>
        <end position="722"/>
    </location>
</feature>
<keyword evidence="2" id="KW-0812">Transmembrane</keyword>
<dbReference type="InterPro" id="IPR026961">
    <property type="entry name" value="PGG_dom"/>
</dbReference>
<keyword evidence="2" id="KW-1133">Transmembrane helix</keyword>
<sequence length="772" mass="88041">MGRVNMTATVVPVVLDRENYDDWSSRIHIYLLAEDLWDVVDGTYESPIGEDGKIDDKAWWKKNAKALYAIQSSCRGDTYQIIKDKTTASEAWYTLLTTLKPDEPPDEKETRSVLEAYPTQTDDDDATPQSAMEEGHTGGPDHESNANDIHKTFANYVKHNDWDNAIKILRQYPQEGKARLPFVRHGTALHYASKNFMSCSVHIIQQLVDLMATEDLEITDDFGYTALYCIINYCPDRVQAAECMVKKNNNLLTILPRWVEGPLVVVAQERTKGGALARYFYSLTPHQTLKVSDAAKLISDGFYHNRFDIAWDLIQRYPKLAMAIDRNINIPLVTLANNRFAFFSGSQLNLWKKLIYYVIRIKRLPPINKDSHINVEKHESGQSDQGHLSDQKENKGHLIFSGNFHVCNPIWFLINRIYQMKLVHEWVAQFLPLMFKANERDMSKYQRMKLNTALCVAAERGHVEYITHFLRNSSYPVNLIMNKKGQNLLQIAAECRHHKVYNLIHVSNQLRKKENIPGLDHADEIRARVRARDQFGNNLLHTVASITPLSQINHIQGAALQMQRELQWFKEVESIVHPKDCESVNKDKKTPRKVFTENHKELGKEAEKSMKETATSCTVVGALIVTIMFAAAFIVPGENDEKAGRRTFLTNSVLTTFIVSDAISLFSSTTSVIMFLGILMSRYSEDDFYKSLPTKMIIGLFTLFLSIATMMIVFSSGLYIMLEGKSSIVIPSILLASVPVTSFIVMQFPLFVELFINTFGPGIFDRKQKNLF</sequence>
<feature type="transmembrane region" description="Helical" evidence="2">
    <location>
        <begin position="654"/>
        <end position="679"/>
    </location>
</feature>
<evidence type="ECO:0000313" key="5">
    <source>
        <dbReference type="Proteomes" id="UP000327157"/>
    </source>
</evidence>
<dbReference type="PANTHER" id="PTHR24177">
    <property type="entry name" value="CASKIN"/>
    <property type="match status" value="1"/>
</dbReference>
<feature type="region of interest" description="Disordered" evidence="1">
    <location>
        <begin position="99"/>
        <end position="145"/>
    </location>
</feature>
<dbReference type="GO" id="GO:0016020">
    <property type="term" value="C:membrane"/>
    <property type="evidence" value="ECO:0007669"/>
    <property type="project" value="TreeGrafter"/>
</dbReference>
<protein>
    <recommendedName>
        <fullName evidence="3">PGG domain-containing protein</fullName>
    </recommendedName>
</protein>
<dbReference type="SMART" id="SM00248">
    <property type="entry name" value="ANK"/>
    <property type="match status" value="3"/>
</dbReference>
<evidence type="ECO:0000313" key="4">
    <source>
        <dbReference type="EMBL" id="KAB2606767.1"/>
    </source>
</evidence>
<feature type="compositionally biased region" description="Basic and acidic residues" evidence="1">
    <location>
        <begin position="100"/>
        <end position="112"/>
    </location>
</feature>
<dbReference type="InterPro" id="IPR036770">
    <property type="entry name" value="Ankyrin_rpt-contain_sf"/>
</dbReference>
<feature type="compositionally biased region" description="Basic and acidic residues" evidence="1">
    <location>
        <begin position="133"/>
        <end position="145"/>
    </location>
</feature>
<reference evidence="5" key="2">
    <citation type="submission" date="2019-10" db="EMBL/GenBank/DDBJ databases">
        <title>A de novo genome assembly of a pear dwarfing rootstock.</title>
        <authorList>
            <person name="Wang F."/>
            <person name="Wang J."/>
            <person name="Li S."/>
            <person name="Zhang Y."/>
            <person name="Fang M."/>
            <person name="Ma L."/>
            <person name="Zhao Y."/>
            <person name="Jiang S."/>
        </authorList>
    </citation>
    <scope>NUCLEOTIDE SEQUENCE [LARGE SCALE GENOMIC DNA]</scope>
</reference>
<feature type="transmembrane region" description="Helical" evidence="2">
    <location>
        <begin position="614"/>
        <end position="634"/>
    </location>
</feature>
<dbReference type="PANTHER" id="PTHR24177:SF329">
    <property type="entry name" value="ANKYRIN REPEAT PROTEIN"/>
    <property type="match status" value="1"/>
</dbReference>
<feature type="transmembrane region" description="Helical" evidence="2">
    <location>
        <begin position="728"/>
        <end position="756"/>
    </location>
</feature>
<organism evidence="4 5">
    <name type="scientific">Pyrus ussuriensis x Pyrus communis</name>
    <dbReference type="NCBI Taxonomy" id="2448454"/>
    <lineage>
        <taxon>Eukaryota</taxon>
        <taxon>Viridiplantae</taxon>
        <taxon>Streptophyta</taxon>
        <taxon>Embryophyta</taxon>
        <taxon>Tracheophyta</taxon>
        <taxon>Spermatophyta</taxon>
        <taxon>Magnoliopsida</taxon>
        <taxon>eudicotyledons</taxon>
        <taxon>Gunneridae</taxon>
        <taxon>Pentapetalae</taxon>
        <taxon>rosids</taxon>
        <taxon>fabids</taxon>
        <taxon>Rosales</taxon>
        <taxon>Rosaceae</taxon>
        <taxon>Amygdaloideae</taxon>
        <taxon>Maleae</taxon>
        <taxon>Pyrus</taxon>
    </lineage>
</organism>
<feature type="domain" description="PGG" evidence="3">
    <location>
        <begin position="608"/>
        <end position="720"/>
    </location>
</feature>
<dbReference type="Proteomes" id="UP000327157">
    <property type="component" value="Chromosome 11"/>
</dbReference>
<reference evidence="4 5" key="1">
    <citation type="submission" date="2019-09" db="EMBL/GenBank/DDBJ databases">
        <authorList>
            <person name="Ou C."/>
        </authorList>
    </citation>
    <scope>NUCLEOTIDE SEQUENCE [LARGE SCALE GENOMIC DNA]</scope>
    <source>
        <strain evidence="4">S2</strain>
        <tissue evidence="4">Leaf</tissue>
    </source>
</reference>
<dbReference type="Pfam" id="PF13962">
    <property type="entry name" value="PGG"/>
    <property type="match status" value="1"/>
</dbReference>
<dbReference type="InterPro" id="IPR002110">
    <property type="entry name" value="Ankyrin_rpt"/>
</dbReference>
<proteinExistence type="predicted"/>
<reference evidence="4 5" key="3">
    <citation type="submission" date="2019-11" db="EMBL/GenBank/DDBJ databases">
        <title>A de novo genome assembly of a pear dwarfing rootstock.</title>
        <authorList>
            <person name="Wang F."/>
            <person name="Wang J."/>
            <person name="Li S."/>
            <person name="Zhang Y."/>
            <person name="Fang M."/>
            <person name="Ma L."/>
            <person name="Zhao Y."/>
            <person name="Jiang S."/>
        </authorList>
    </citation>
    <scope>NUCLEOTIDE SEQUENCE [LARGE SCALE GENOMIC DNA]</scope>
    <source>
        <strain evidence="4">S2</strain>
        <tissue evidence="4">Leaf</tissue>
    </source>
</reference>
<gene>
    <name evidence="4" type="ORF">D8674_006484</name>
</gene>
<keyword evidence="2" id="KW-0472">Membrane</keyword>
<dbReference type="Gene3D" id="1.25.40.20">
    <property type="entry name" value="Ankyrin repeat-containing domain"/>
    <property type="match status" value="1"/>
</dbReference>
<name>A0A5N5FV52_9ROSA</name>
<evidence type="ECO:0000256" key="2">
    <source>
        <dbReference type="SAM" id="Phobius"/>
    </source>
</evidence>
<evidence type="ECO:0000256" key="1">
    <source>
        <dbReference type="SAM" id="MobiDB-lite"/>
    </source>
</evidence>
<accession>A0A5N5FV52</accession>
<evidence type="ECO:0000259" key="3">
    <source>
        <dbReference type="Pfam" id="PF13962"/>
    </source>
</evidence>
<dbReference type="AlphaFoldDB" id="A0A5N5FV52"/>